<accession>A0A0J7JU82</accession>
<dbReference type="STRING" id="67767.A0A0J7JU82"/>
<keyword evidence="17" id="KW-1185">Reference proteome</keyword>
<evidence type="ECO:0000256" key="11">
    <source>
        <dbReference type="ARBA" id="ARBA00022918"/>
    </source>
</evidence>
<dbReference type="GO" id="GO:0046872">
    <property type="term" value="F:metal ion binding"/>
    <property type="evidence" value="ECO:0007669"/>
    <property type="project" value="UniProtKB-KW"/>
</dbReference>
<dbReference type="InterPro" id="IPR025724">
    <property type="entry name" value="GAG-pre-integrase_dom"/>
</dbReference>
<feature type="domain" description="Retrovirus-related Pol polyprotein from transposon TNT 1-94-like beta-barrel" evidence="15">
    <location>
        <begin position="2"/>
        <end position="39"/>
    </location>
</feature>
<dbReference type="GO" id="GO:0003887">
    <property type="term" value="F:DNA-directed DNA polymerase activity"/>
    <property type="evidence" value="ECO:0007669"/>
    <property type="project" value="UniProtKB-KW"/>
</dbReference>
<evidence type="ECO:0000256" key="3">
    <source>
        <dbReference type="ARBA" id="ARBA00022722"/>
    </source>
</evidence>
<evidence type="ECO:0000256" key="5">
    <source>
        <dbReference type="ARBA" id="ARBA00022741"/>
    </source>
</evidence>
<feature type="domain" description="GAG-pre-integrase" evidence="14">
    <location>
        <begin position="67"/>
        <end position="136"/>
    </location>
</feature>
<reference evidence="16 17" key="1">
    <citation type="submission" date="2015-04" db="EMBL/GenBank/DDBJ databases">
        <title>Lasius niger genome sequencing.</title>
        <authorList>
            <person name="Konorov E.A."/>
            <person name="Nikitin M.A."/>
            <person name="Kirill M.V."/>
            <person name="Chang P."/>
        </authorList>
    </citation>
    <scope>NUCLEOTIDE SEQUENCE [LARGE SCALE GENOMIC DNA]</scope>
    <source>
        <tissue evidence="16">Whole</tissue>
    </source>
</reference>
<dbReference type="OrthoDB" id="7555369at2759"/>
<organism evidence="16 17">
    <name type="scientific">Lasius niger</name>
    <name type="common">Black garden ant</name>
    <dbReference type="NCBI Taxonomy" id="67767"/>
    <lineage>
        <taxon>Eukaryota</taxon>
        <taxon>Metazoa</taxon>
        <taxon>Ecdysozoa</taxon>
        <taxon>Arthropoda</taxon>
        <taxon>Hexapoda</taxon>
        <taxon>Insecta</taxon>
        <taxon>Pterygota</taxon>
        <taxon>Neoptera</taxon>
        <taxon>Endopterygota</taxon>
        <taxon>Hymenoptera</taxon>
        <taxon>Apocrita</taxon>
        <taxon>Aculeata</taxon>
        <taxon>Formicoidea</taxon>
        <taxon>Formicidae</taxon>
        <taxon>Formicinae</taxon>
        <taxon>Lasius</taxon>
        <taxon>Lasius</taxon>
    </lineage>
</organism>
<dbReference type="GO" id="GO:0006508">
    <property type="term" value="P:proteolysis"/>
    <property type="evidence" value="ECO:0007669"/>
    <property type="project" value="UniProtKB-KW"/>
</dbReference>
<evidence type="ECO:0000256" key="4">
    <source>
        <dbReference type="ARBA" id="ARBA00022723"/>
    </source>
</evidence>
<evidence type="ECO:0000256" key="6">
    <source>
        <dbReference type="ARBA" id="ARBA00022759"/>
    </source>
</evidence>
<keyword evidence="3" id="KW-0540">Nuclease</keyword>
<dbReference type="GO" id="GO:0004519">
    <property type="term" value="F:endonuclease activity"/>
    <property type="evidence" value="ECO:0007669"/>
    <property type="project" value="UniProtKB-KW"/>
</dbReference>
<dbReference type="InterPro" id="IPR039537">
    <property type="entry name" value="Retrotran_Ty1/copia-like"/>
</dbReference>
<dbReference type="GO" id="GO:0008233">
    <property type="term" value="F:peptidase activity"/>
    <property type="evidence" value="ECO:0007669"/>
    <property type="project" value="UniProtKB-KW"/>
</dbReference>
<evidence type="ECO:0000259" key="15">
    <source>
        <dbReference type="Pfam" id="PF22936"/>
    </source>
</evidence>
<keyword evidence="8" id="KW-0067">ATP-binding</keyword>
<dbReference type="PANTHER" id="PTHR42648">
    <property type="entry name" value="TRANSPOSASE, PUTATIVE-RELATED"/>
    <property type="match status" value="1"/>
</dbReference>
<keyword evidence="12" id="KW-0548">Nucleotidyltransferase</keyword>
<keyword evidence="6" id="KW-0255">Endonuclease</keyword>
<dbReference type="PaxDb" id="67767-A0A0J7JU82"/>
<dbReference type="Pfam" id="PF22936">
    <property type="entry name" value="Pol_BBD"/>
    <property type="match status" value="1"/>
</dbReference>
<dbReference type="GO" id="GO:0003964">
    <property type="term" value="F:RNA-directed DNA polymerase activity"/>
    <property type="evidence" value="ECO:0007669"/>
    <property type="project" value="UniProtKB-KW"/>
</dbReference>
<keyword evidence="5" id="KW-0547">Nucleotide-binding</keyword>
<evidence type="ECO:0000256" key="1">
    <source>
        <dbReference type="ARBA" id="ARBA00002180"/>
    </source>
</evidence>
<keyword evidence="4" id="KW-0479">Metal-binding</keyword>
<dbReference type="GO" id="GO:0015074">
    <property type="term" value="P:DNA integration"/>
    <property type="evidence" value="ECO:0007669"/>
    <property type="project" value="UniProtKB-KW"/>
</dbReference>
<evidence type="ECO:0000313" key="17">
    <source>
        <dbReference type="Proteomes" id="UP000036403"/>
    </source>
</evidence>
<evidence type="ECO:0000256" key="12">
    <source>
        <dbReference type="ARBA" id="ARBA00022932"/>
    </source>
</evidence>
<evidence type="ECO:0000256" key="8">
    <source>
        <dbReference type="ARBA" id="ARBA00022840"/>
    </source>
</evidence>
<keyword evidence="9" id="KW-0460">Magnesium</keyword>
<keyword evidence="12" id="KW-0239">DNA-directed DNA polymerase</keyword>
<sequence>MEVKGIGSLHFDTCILKNVMYVPDLSTNLLSVNAITDKGGEVLFTKTGVEVKQQGKVVIRGNKSKSGLYKITLETKKEEMAYSIPKENMSTEWHKRLGHLSTTNMKKLTGMSTGIKLQNEMLKNLENCEICCKAKQTRLPFKTVRSKAKRLLQLIHTDLCGPIDPVAWNEKKIYTHIHK</sequence>
<evidence type="ECO:0000256" key="7">
    <source>
        <dbReference type="ARBA" id="ARBA00022801"/>
    </source>
</evidence>
<keyword evidence="10" id="KW-0229">DNA integration</keyword>
<evidence type="ECO:0000256" key="9">
    <source>
        <dbReference type="ARBA" id="ARBA00022842"/>
    </source>
</evidence>
<evidence type="ECO:0000313" key="16">
    <source>
        <dbReference type="EMBL" id="KMQ81727.1"/>
    </source>
</evidence>
<dbReference type="GO" id="GO:0005524">
    <property type="term" value="F:ATP binding"/>
    <property type="evidence" value="ECO:0007669"/>
    <property type="project" value="UniProtKB-KW"/>
</dbReference>
<dbReference type="InterPro" id="IPR054722">
    <property type="entry name" value="PolX-like_BBD"/>
</dbReference>
<proteinExistence type="predicted"/>
<comment type="caution">
    <text evidence="16">The sequence shown here is derived from an EMBL/GenBank/DDBJ whole genome shotgun (WGS) entry which is preliminary data.</text>
</comment>
<dbReference type="AlphaFoldDB" id="A0A0J7JU82"/>
<dbReference type="Pfam" id="PF13976">
    <property type="entry name" value="gag_pre-integrs"/>
    <property type="match status" value="1"/>
</dbReference>
<gene>
    <name evidence="16" type="ORF">RF55_25419</name>
</gene>
<evidence type="ECO:0000256" key="10">
    <source>
        <dbReference type="ARBA" id="ARBA00022908"/>
    </source>
</evidence>
<name>A0A0J7JU82_LASNI</name>
<dbReference type="PANTHER" id="PTHR42648:SF11">
    <property type="entry name" value="TRANSPOSON TY4-P GAG-POL POLYPROTEIN"/>
    <property type="match status" value="1"/>
</dbReference>
<dbReference type="Proteomes" id="UP000036403">
    <property type="component" value="Unassembled WGS sequence"/>
</dbReference>
<dbReference type="GO" id="GO:0006310">
    <property type="term" value="P:DNA recombination"/>
    <property type="evidence" value="ECO:0007669"/>
    <property type="project" value="UniProtKB-KW"/>
</dbReference>
<protein>
    <submittedName>
        <fullName evidence="16">Copia protein</fullName>
    </submittedName>
</protein>
<keyword evidence="11" id="KW-0695">RNA-directed DNA polymerase</keyword>
<keyword evidence="7" id="KW-0378">Hydrolase</keyword>
<keyword evidence="12" id="KW-0808">Transferase</keyword>
<keyword evidence="2" id="KW-0645">Protease</keyword>
<keyword evidence="13" id="KW-0233">DNA recombination</keyword>
<evidence type="ECO:0000256" key="2">
    <source>
        <dbReference type="ARBA" id="ARBA00022670"/>
    </source>
</evidence>
<evidence type="ECO:0000259" key="14">
    <source>
        <dbReference type="Pfam" id="PF13976"/>
    </source>
</evidence>
<evidence type="ECO:0000256" key="13">
    <source>
        <dbReference type="ARBA" id="ARBA00023172"/>
    </source>
</evidence>
<dbReference type="EMBL" id="LBMM01032342">
    <property type="protein sequence ID" value="KMQ81727.1"/>
    <property type="molecule type" value="Genomic_DNA"/>
</dbReference>
<comment type="function">
    <text evidence="1">The aspartyl protease (PR) mediates the proteolytic cleavages of the Gag and Gag-Pol polyproteins after assembly of the VLP.</text>
</comment>